<comment type="cofactor">
    <cofactor evidence="1">
        <name>Zn(2+)</name>
        <dbReference type="ChEBI" id="CHEBI:29105"/>
    </cofactor>
</comment>
<dbReference type="RefSeq" id="XP_050945520.1">
    <property type="nucleotide sequence ID" value="XM_051089563.1"/>
</dbReference>
<dbReference type="InterPro" id="IPR004843">
    <property type="entry name" value="Calcineurin-like_PHP"/>
</dbReference>
<comment type="cofactor">
    <cofactor evidence="2">
        <name>Fe cation</name>
        <dbReference type="ChEBI" id="CHEBI:24875"/>
    </cofactor>
</comment>
<evidence type="ECO:0000256" key="3">
    <source>
        <dbReference type="ARBA" id="ARBA00004613"/>
    </source>
</evidence>
<protein>
    <recommendedName>
        <fullName evidence="10">Purple acid phosphatase</fullName>
        <ecNumber evidence="10">3.1.3.2</ecNumber>
    </recommendedName>
</protein>
<dbReference type="CDD" id="cd00839">
    <property type="entry name" value="MPP_PAPs"/>
    <property type="match status" value="1"/>
</dbReference>
<dbReference type="InterPro" id="IPR025733">
    <property type="entry name" value="PAPs_C"/>
</dbReference>
<evidence type="ECO:0000256" key="5">
    <source>
        <dbReference type="ARBA" id="ARBA00011738"/>
    </source>
</evidence>
<feature type="chain" id="PRO_5044955578" description="Purple acid phosphatase" evidence="10">
    <location>
        <begin position="29"/>
        <end position="645"/>
    </location>
</feature>
<dbReference type="Gene3D" id="3.60.21.10">
    <property type="match status" value="1"/>
</dbReference>
<keyword evidence="7 10" id="KW-0732">Signal</keyword>
<dbReference type="EC" id="3.1.3.2" evidence="10"/>
<evidence type="ECO:0000259" key="11">
    <source>
        <dbReference type="Pfam" id="PF00149"/>
    </source>
</evidence>
<keyword evidence="15" id="KW-1185">Reference proteome</keyword>
<dbReference type="Proteomes" id="UP001652600">
    <property type="component" value="Chromosome 9"/>
</dbReference>
<feature type="domain" description="Purple acid phosphatase Fn3-like" evidence="14">
    <location>
        <begin position="78"/>
        <end position="212"/>
    </location>
</feature>
<dbReference type="PANTHER" id="PTHR45778:SF3">
    <property type="entry name" value="PURPLE ACID PHOSPHATASE"/>
    <property type="match status" value="1"/>
</dbReference>
<feature type="domain" description="Calcineurin-like phosphoesterase" evidence="11">
    <location>
        <begin position="331"/>
        <end position="546"/>
    </location>
</feature>
<dbReference type="InterPro" id="IPR041792">
    <property type="entry name" value="MPP_PAP"/>
</dbReference>
<dbReference type="SUPFAM" id="SSF56300">
    <property type="entry name" value="Metallo-dependent phosphatases"/>
    <property type="match status" value="1"/>
</dbReference>
<dbReference type="InterPro" id="IPR029052">
    <property type="entry name" value="Metallo-depent_PP-like"/>
</dbReference>
<name>A0ABM3L664_CUCME</name>
<dbReference type="InterPro" id="IPR003961">
    <property type="entry name" value="FN3_dom"/>
</dbReference>
<dbReference type="PANTHER" id="PTHR45778">
    <property type="entry name" value="PURPLE ACID PHOSPHATASE-RELATED"/>
    <property type="match status" value="1"/>
</dbReference>
<evidence type="ECO:0000256" key="9">
    <source>
        <dbReference type="ARBA" id="ARBA00023180"/>
    </source>
</evidence>
<evidence type="ECO:0000313" key="15">
    <source>
        <dbReference type="Proteomes" id="UP001652600"/>
    </source>
</evidence>
<comment type="catalytic activity">
    <reaction evidence="10">
        <text>a phosphate monoester + H2O = an alcohol + phosphate</text>
        <dbReference type="Rhea" id="RHEA:15017"/>
        <dbReference type="ChEBI" id="CHEBI:15377"/>
        <dbReference type="ChEBI" id="CHEBI:30879"/>
        <dbReference type="ChEBI" id="CHEBI:43474"/>
        <dbReference type="ChEBI" id="CHEBI:67140"/>
        <dbReference type="EC" id="3.1.3.2"/>
    </reaction>
</comment>
<sequence length="645" mass="72124">MDLLLNFNSISTLFFLLSLLQFSLLSSSSTLHPLAAHSANLHRNYTAISDFRLLNRRKLINCPPKNFFVKIDVISKSTSLLNEEFVNVTVSGIPNPSKDHWIAMVTPSNANVDGCSLNGFLYGQTGDFSELPLLCHYPVKAAYLRSDPDYLPCNNKGCVIPPVDGKCEQVTCSATLSFHIINFRTDVEFFLFDGGFVTPCLLYKSKTLSFQNPNAPLYGLISSIDSTATSMRLSWVSGDEEPQQVQYGEDGRIQTSQVSTFSQNDMCNSLLPSPAKDFGWHDPGFIHSAIMTQLKPSTTYSYKYGSEKVGWSEETTFRTPPAAGDENDFSFIAFGDMGKAPLDSSSVEHYIQPGSITVVEAMKEEVERGEIDGVFHIGDISYATGFLVEWDFFLHLINPIASRLPYMTAIGNHERDYVESGSVYILPDSGGECGVPYETYHQMPTSGKDQPWYSIEMASIHFTIISTEHDFTINSPQYEWMKNDMASVDRSRTPWLIFAGHRPMYTSIQGSLVIPPSVDPSFVAAVEPLLLQNKVDLVLFGHVHNYERTCSIFNNMCKGMPFKDINGIDTYDHNNYTAPLHAVIGMAGFTLDQFSEKIESWSLSRVSKFGYLRGHATKEKLSFEMVNAMTREVEDSFNIIKAQIP</sequence>
<evidence type="ECO:0000313" key="16">
    <source>
        <dbReference type="RefSeq" id="XP_050945520.1"/>
    </source>
</evidence>
<dbReference type="Pfam" id="PF17808">
    <property type="entry name" value="fn3_PAP"/>
    <property type="match status" value="1"/>
</dbReference>
<evidence type="ECO:0000259" key="13">
    <source>
        <dbReference type="Pfam" id="PF16656"/>
    </source>
</evidence>
<evidence type="ECO:0000256" key="6">
    <source>
        <dbReference type="ARBA" id="ARBA00022525"/>
    </source>
</evidence>
<reference evidence="16" key="1">
    <citation type="submission" date="2025-08" db="UniProtKB">
        <authorList>
            <consortium name="RefSeq"/>
        </authorList>
    </citation>
    <scope>IDENTIFICATION</scope>
    <source>
        <tissue evidence="16">Stem</tissue>
    </source>
</reference>
<gene>
    <name evidence="16" type="primary">LOC103483018</name>
</gene>
<evidence type="ECO:0000259" key="14">
    <source>
        <dbReference type="Pfam" id="PF17808"/>
    </source>
</evidence>
<dbReference type="InterPro" id="IPR015914">
    <property type="entry name" value="PAPs_N"/>
</dbReference>
<comment type="subunit">
    <text evidence="5">Homodimer.</text>
</comment>
<dbReference type="CDD" id="cd00063">
    <property type="entry name" value="FN3"/>
    <property type="match status" value="1"/>
</dbReference>
<dbReference type="Pfam" id="PF16656">
    <property type="entry name" value="Pur_ac_phosph_N"/>
    <property type="match status" value="1"/>
</dbReference>
<evidence type="ECO:0000256" key="1">
    <source>
        <dbReference type="ARBA" id="ARBA00001947"/>
    </source>
</evidence>
<keyword evidence="9" id="KW-0325">Glycoprotein</keyword>
<feature type="signal peptide" evidence="10">
    <location>
        <begin position="1"/>
        <end position="28"/>
    </location>
</feature>
<evidence type="ECO:0000256" key="7">
    <source>
        <dbReference type="ARBA" id="ARBA00022729"/>
    </source>
</evidence>
<comment type="similarity">
    <text evidence="4 10">Belongs to the metallophosphoesterase superfamily. Purple acid phosphatase family.</text>
</comment>
<accession>A0ABM3L664</accession>
<evidence type="ECO:0000256" key="4">
    <source>
        <dbReference type="ARBA" id="ARBA00008723"/>
    </source>
</evidence>
<dbReference type="Pfam" id="PF14008">
    <property type="entry name" value="Metallophos_C"/>
    <property type="match status" value="1"/>
</dbReference>
<keyword evidence="8" id="KW-0862">Zinc</keyword>
<evidence type="ECO:0000256" key="8">
    <source>
        <dbReference type="ARBA" id="ARBA00022833"/>
    </source>
</evidence>
<evidence type="ECO:0000256" key="2">
    <source>
        <dbReference type="ARBA" id="ARBA00001962"/>
    </source>
</evidence>
<dbReference type="Gene3D" id="2.60.40.380">
    <property type="entry name" value="Purple acid phosphatase-like, N-terminal"/>
    <property type="match status" value="1"/>
</dbReference>
<dbReference type="GeneID" id="103483018"/>
<feature type="domain" description="Purple acid phosphatase C-terminal" evidence="12">
    <location>
        <begin position="578"/>
        <end position="636"/>
    </location>
</feature>
<dbReference type="SUPFAM" id="SSF49363">
    <property type="entry name" value="Purple acid phosphatase, N-terminal domain"/>
    <property type="match status" value="1"/>
</dbReference>
<keyword evidence="6" id="KW-0964">Secreted</keyword>
<evidence type="ECO:0000256" key="10">
    <source>
        <dbReference type="RuleBase" id="RU361203"/>
    </source>
</evidence>
<organism evidence="15 16">
    <name type="scientific">Cucumis melo</name>
    <name type="common">Muskmelon</name>
    <dbReference type="NCBI Taxonomy" id="3656"/>
    <lineage>
        <taxon>Eukaryota</taxon>
        <taxon>Viridiplantae</taxon>
        <taxon>Streptophyta</taxon>
        <taxon>Embryophyta</taxon>
        <taxon>Tracheophyta</taxon>
        <taxon>Spermatophyta</taxon>
        <taxon>Magnoliopsida</taxon>
        <taxon>eudicotyledons</taxon>
        <taxon>Gunneridae</taxon>
        <taxon>Pentapetalae</taxon>
        <taxon>rosids</taxon>
        <taxon>fabids</taxon>
        <taxon>Cucurbitales</taxon>
        <taxon>Cucurbitaceae</taxon>
        <taxon>Benincaseae</taxon>
        <taxon>Cucumis</taxon>
    </lineage>
</organism>
<feature type="domain" description="Purple acid phosphatase N-terminal" evidence="13">
    <location>
        <begin position="224"/>
        <end position="319"/>
    </location>
</feature>
<dbReference type="InterPro" id="IPR040974">
    <property type="entry name" value="Fn3_PAP"/>
</dbReference>
<keyword evidence="10" id="KW-0378">Hydrolase</keyword>
<comment type="subcellular location">
    <subcellularLocation>
        <location evidence="3">Secreted</location>
    </subcellularLocation>
</comment>
<evidence type="ECO:0000259" key="12">
    <source>
        <dbReference type="Pfam" id="PF14008"/>
    </source>
</evidence>
<dbReference type="Pfam" id="PF00149">
    <property type="entry name" value="Metallophos"/>
    <property type="match status" value="1"/>
</dbReference>
<proteinExistence type="inferred from homology"/>
<dbReference type="InterPro" id="IPR008963">
    <property type="entry name" value="Purple_acid_Pase-like_N"/>
</dbReference>